<dbReference type="EMBL" id="KV417577">
    <property type="protein sequence ID" value="KZP17932.1"/>
    <property type="molecule type" value="Genomic_DNA"/>
</dbReference>
<dbReference type="AlphaFoldDB" id="A0A166GKP1"/>
<organism evidence="1 2">
    <name type="scientific">Athelia psychrophila</name>
    <dbReference type="NCBI Taxonomy" id="1759441"/>
    <lineage>
        <taxon>Eukaryota</taxon>
        <taxon>Fungi</taxon>
        <taxon>Dikarya</taxon>
        <taxon>Basidiomycota</taxon>
        <taxon>Agaricomycotina</taxon>
        <taxon>Agaricomycetes</taxon>
        <taxon>Agaricomycetidae</taxon>
        <taxon>Atheliales</taxon>
        <taxon>Atheliaceae</taxon>
        <taxon>Athelia</taxon>
    </lineage>
</organism>
<gene>
    <name evidence="1" type="ORF">FIBSPDRAFT_746094</name>
</gene>
<evidence type="ECO:0000313" key="1">
    <source>
        <dbReference type="EMBL" id="KZP17932.1"/>
    </source>
</evidence>
<dbReference type="Proteomes" id="UP000076532">
    <property type="component" value="Unassembled WGS sequence"/>
</dbReference>
<evidence type="ECO:0000313" key="2">
    <source>
        <dbReference type="Proteomes" id="UP000076532"/>
    </source>
</evidence>
<sequence length="67" mass="7749">WRTAISILPQSQAGFREGFRTNNHPLVLRCAVNKAIFLARFLYICFVNFTNASPSTHPVKLCVRRHY</sequence>
<keyword evidence="2" id="KW-1185">Reference proteome</keyword>
<feature type="non-terminal residue" evidence="1">
    <location>
        <position position="1"/>
    </location>
</feature>
<dbReference type="OrthoDB" id="3049395at2759"/>
<reference evidence="1 2" key="1">
    <citation type="journal article" date="2016" name="Mol. Biol. Evol.">
        <title>Comparative Genomics of Early-Diverging Mushroom-Forming Fungi Provides Insights into the Origins of Lignocellulose Decay Capabilities.</title>
        <authorList>
            <person name="Nagy L.G."/>
            <person name="Riley R."/>
            <person name="Tritt A."/>
            <person name="Adam C."/>
            <person name="Daum C."/>
            <person name="Floudas D."/>
            <person name="Sun H."/>
            <person name="Yadav J.S."/>
            <person name="Pangilinan J."/>
            <person name="Larsson K.H."/>
            <person name="Matsuura K."/>
            <person name="Barry K."/>
            <person name="Labutti K."/>
            <person name="Kuo R."/>
            <person name="Ohm R.A."/>
            <person name="Bhattacharya S.S."/>
            <person name="Shirouzu T."/>
            <person name="Yoshinaga Y."/>
            <person name="Martin F.M."/>
            <person name="Grigoriev I.V."/>
            <person name="Hibbett D.S."/>
        </authorList>
    </citation>
    <scope>NUCLEOTIDE SEQUENCE [LARGE SCALE GENOMIC DNA]</scope>
    <source>
        <strain evidence="1 2">CBS 109695</strain>
    </source>
</reference>
<name>A0A166GKP1_9AGAM</name>
<proteinExistence type="predicted"/>
<accession>A0A166GKP1</accession>
<protein>
    <submittedName>
        <fullName evidence="1">Uncharacterized protein</fullName>
    </submittedName>
</protein>